<evidence type="ECO:0000313" key="2">
    <source>
        <dbReference type="EMBL" id="KKL98190.1"/>
    </source>
</evidence>
<gene>
    <name evidence="2" type="ORF">LCGC14_1826930</name>
</gene>
<proteinExistence type="predicted"/>
<accession>A0A0F9IWU4</accession>
<reference evidence="2" key="1">
    <citation type="journal article" date="2015" name="Nature">
        <title>Complex archaea that bridge the gap between prokaryotes and eukaryotes.</title>
        <authorList>
            <person name="Spang A."/>
            <person name="Saw J.H."/>
            <person name="Jorgensen S.L."/>
            <person name="Zaremba-Niedzwiedzka K."/>
            <person name="Martijn J."/>
            <person name="Lind A.E."/>
            <person name="van Eijk R."/>
            <person name="Schleper C."/>
            <person name="Guy L."/>
            <person name="Ettema T.J."/>
        </authorList>
    </citation>
    <scope>NUCLEOTIDE SEQUENCE</scope>
</reference>
<sequence>MSISIGDVVTDSISGLTGTTTARVEYITKCVQYLVTPKWKQGETFSEGHWIDEIRLKTVPKKKIAVKRKRLRHTPGHRGAGPHAPKRAGGRVGTSE</sequence>
<organism evidence="2">
    <name type="scientific">marine sediment metagenome</name>
    <dbReference type="NCBI Taxonomy" id="412755"/>
    <lineage>
        <taxon>unclassified sequences</taxon>
        <taxon>metagenomes</taxon>
        <taxon>ecological metagenomes</taxon>
    </lineage>
</organism>
<comment type="caution">
    <text evidence="2">The sequence shown here is derived from an EMBL/GenBank/DDBJ whole genome shotgun (WGS) entry which is preliminary data.</text>
</comment>
<dbReference type="AlphaFoldDB" id="A0A0F9IWU4"/>
<feature type="region of interest" description="Disordered" evidence="1">
    <location>
        <begin position="65"/>
        <end position="96"/>
    </location>
</feature>
<name>A0A0F9IWU4_9ZZZZ</name>
<evidence type="ECO:0000256" key="1">
    <source>
        <dbReference type="SAM" id="MobiDB-lite"/>
    </source>
</evidence>
<feature type="compositionally biased region" description="Basic residues" evidence="1">
    <location>
        <begin position="65"/>
        <end position="76"/>
    </location>
</feature>
<protein>
    <submittedName>
        <fullName evidence="2">Uncharacterized protein</fullName>
    </submittedName>
</protein>
<dbReference type="EMBL" id="LAZR01017978">
    <property type="protein sequence ID" value="KKL98190.1"/>
    <property type="molecule type" value="Genomic_DNA"/>
</dbReference>